<dbReference type="AlphaFoldDB" id="A0A8K1ZFE3"/>
<feature type="transmembrane region" description="Helical" evidence="18">
    <location>
        <begin position="84"/>
        <end position="103"/>
    </location>
</feature>
<evidence type="ECO:0000259" key="20">
    <source>
        <dbReference type="Pfam" id="PF00361"/>
    </source>
</evidence>
<evidence type="ECO:0000256" key="16">
    <source>
        <dbReference type="ARBA" id="ARBA00023136"/>
    </source>
</evidence>
<dbReference type="GO" id="GO:0005743">
    <property type="term" value="C:mitochondrial inner membrane"/>
    <property type="evidence" value="ECO:0007669"/>
    <property type="project" value="UniProtKB-SubCell"/>
</dbReference>
<dbReference type="PANTHER" id="PTHR46552">
    <property type="entry name" value="NADH-UBIQUINONE OXIDOREDUCTASE CHAIN 2"/>
    <property type="match status" value="1"/>
</dbReference>
<dbReference type="InterPro" id="IPR001750">
    <property type="entry name" value="ND/Mrp_TM"/>
</dbReference>
<evidence type="ECO:0000256" key="13">
    <source>
        <dbReference type="ARBA" id="ARBA00023027"/>
    </source>
</evidence>
<evidence type="ECO:0000256" key="11">
    <source>
        <dbReference type="ARBA" id="ARBA00022982"/>
    </source>
</evidence>
<keyword evidence="6" id="KW-0813">Transport</keyword>
<dbReference type="EMBL" id="MZ274188">
    <property type="protein sequence ID" value="UGS80243.1"/>
    <property type="molecule type" value="Genomic_DNA"/>
</dbReference>
<keyword evidence="15 18" id="KW-0496">Mitochondrion</keyword>
<evidence type="ECO:0000256" key="5">
    <source>
        <dbReference type="ARBA" id="ARBA00021008"/>
    </source>
</evidence>
<dbReference type="PANTHER" id="PTHR46552:SF1">
    <property type="entry name" value="NADH-UBIQUINONE OXIDOREDUCTASE CHAIN 2"/>
    <property type="match status" value="1"/>
</dbReference>
<feature type="transmembrane region" description="Helical" evidence="18">
    <location>
        <begin position="314"/>
        <end position="335"/>
    </location>
</feature>
<comment type="similarity">
    <text evidence="3 18">Belongs to the complex I subunit 2 family.</text>
</comment>
<evidence type="ECO:0000256" key="7">
    <source>
        <dbReference type="ARBA" id="ARBA00022660"/>
    </source>
</evidence>
<evidence type="ECO:0000313" key="21">
    <source>
        <dbReference type="EMBL" id="UGS80243.1"/>
    </source>
</evidence>
<proteinExistence type="inferred from homology"/>
<organism evidence="21">
    <name type="scientific">Eolachesilla chilensis</name>
    <dbReference type="NCBI Taxonomy" id="297977"/>
    <lineage>
        <taxon>Eukaryota</taxon>
        <taxon>Metazoa</taxon>
        <taxon>Ecdysozoa</taxon>
        <taxon>Arthropoda</taxon>
        <taxon>Hexapoda</taxon>
        <taxon>Insecta</taxon>
        <taxon>Pterygota</taxon>
        <taxon>Neoptera</taxon>
        <taxon>Paraneoptera</taxon>
        <taxon>Psocodea</taxon>
        <taxon>Psocomorpha</taxon>
        <taxon>Homilopsocidea</taxon>
        <taxon>Lachesilloidea</taxon>
        <taxon>Lachesillidae</taxon>
        <taxon>Eolachesilla</taxon>
    </lineage>
</organism>
<keyword evidence="13 18" id="KW-0520">NAD</keyword>
<gene>
    <name evidence="21" type="primary">ND2</name>
</gene>
<geneLocation type="mitochondrion" evidence="21"/>
<feature type="signal peptide" evidence="19">
    <location>
        <begin position="1"/>
        <end position="20"/>
    </location>
</feature>
<keyword evidence="11 18" id="KW-0249">Electron transport</keyword>
<feature type="transmembrane region" description="Helical" evidence="18">
    <location>
        <begin position="175"/>
        <end position="194"/>
    </location>
</feature>
<keyword evidence="7 18" id="KW-0679">Respiratory chain</keyword>
<evidence type="ECO:0000256" key="4">
    <source>
        <dbReference type="ARBA" id="ARBA00012944"/>
    </source>
</evidence>
<evidence type="ECO:0000256" key="1">
    <source>
        <dbReference type="ARBA" id="ARBA00003257"/>
    </source>
</evidence>
<feature type="transmembrane region" description="Helical" evidence="18">
    <location>
        <begin position="150"/>
        <end position="168"/>
    </location>
</feature>
<evidence type="ECO:0000256" key="19">
    <source>
        <dbReference type="SAM" id="SignalP"/>
    </source>
</evidence>
<comment type="catalytic activity">
    <reaction evidence="17 18">
        <text>a ubiquinone + NADH + 5 H(+)(in) = a ubiquinol + NAD(+) + 4 H(+)(out)</text>
        <dbReference type="Rhea" id="RHEA:29091"/>
        <dbReference type="Rhea" id="RHEA-COMP:9565"/>
        <dbReference type="Rhea" id="RHEA-COMP:9566"/>
        <dbReference type="ChEBI" id="CHEBI:15378"/>
        <dbReference type="ChEBI" id="CHEBI:16389"/>
        <dbReference type="ChEBI" id="CHEBI:17976"/>
        <dbReference type="ChEBI" id="CHEBI:57540"/>
        <dbReference type="ChEBI" id="CHEBI:57945"/>
        <dbReference type="EC" id="7.1.1.2"/>
    </reaction>
</comment>
<keyword evidence="10 18" id="KW-1278">Translocase</keyword>
<evidence type="ECO:0000256" key="10">
    <source>
        <dbReference type="ARBA" id="ARBA00022967"/>
    </source>
</evidence>
<keyword evidence="14 18" id="KW-0830">Ubiquinone</keyword>
<keyword evidence="9 18" id="KW-0999">Mitochondrion inner membrane</keyword>
<keyword evidence="19" id="KW-0732">Signal</keyword>
<feature type="chain" id="PRO_5035432897" description="NADH-ubiquinone oxidoreductase chain 2" evidence="19">
    <location>
        <begin position="21"/>
        <end position="336"/>
    </location>
</feature>
<evidence type="ECO:0000256" key="17">
    <source>
        <dbReference type="ARBA" id="ARBA00049551"/>
    </source>
</evidence>
<accession>A0A8K1ZFE3</accession>
<protein>
    <recommendedName>
        <fullName evidence="5 18">NADH-ubiquinone oxidoreductase chain 2</fullName>
        <ecNumber evidence="4 18">7.1.1.2</ecNumber>
    </recommendedName>
</protein>
<evidence type="ECO:0000256" key="18">
    <source>
        <dbReference type="RuleBase" id="RU003403"/>
    </source>
</evidence>
<feature type="domain" description="NADH:quinone oxidoreductase/Mrp antiporter transmembrane" evidence="20">
    <location>
        <begin position="23"/>
        <end position="281"/>
    </location>
</feature>
<evidence type="ECO:0000256" key="6">
    <source>
        <dbReference type="ARBA" id="ARBA00022448"/>
    </source>
</evidence>
<evidence type="ECO:0000256" key="9">
    <source>
        <dbReference type="ARBA" id="ARBA00022792"/>
    </source>
</evidence>
<dbReference type="EC" id="7.1.1.2" evidence="4 18"/>
<comment type="subcellular location">
    <subcellularLocation>
        <location evidence="2 18">Mitochondrion inner membrane</location>
        <topology evidence="2 18">Multi-pass membrane protein</topology>
    </subcellularLocation>
</comment>
<keyword evidence="12 18" id="KW-1133">Transmembrane helix</keyword>
<dbReference type="GO" id="GO:0008137">
    <property type="term" value="F:NADH dehydrogenase (ubiquinone) activity"/>
    <property type="evidence" value="ECO:0007669"/>
    <property type="project" value="UniProtKB-EC"/>
</dbReference>
<evidence type="ECO:0000256" key="12">
    <source>
        <dbReference type="ARBA" id="ARBA00022989"/>
    </source>
</evidence>
<comment type="function">
    <text evidence="1">Core subunit of the mitochondrial membrane respiratory chain NADH dehydrogenase (Complex I) that is believed to belong to the minimal assembly required for catalysis. Complex I functions in the transfer of electrons from NADH to the respiratory chain. The immediate electron acceptor for the enzyme is believed to be ubiquinone.</text>
</comment>
<feature type="transmembrane region" description="Helical" evidence="18">
    <location>
        <begin position="266"/>
        <end position="293"/>
    </location>
</feature>
<feature type="transmembrane region" description="Helical" evidence="18">
    <location>
        <begin position="233"/>
        <end position="254"/>
    </location>
</feature>
<dbReference type="InterPro" id="IPR003917">
    <property type="entry name" value="NADH_UbQ_OxRdtase_chain2"/>
</dbReference>
<dbReference type="InterPro" id="IPR050175">
    <property type="entry name" value="Complex_I_Subunit_2"/>
</dbReference>
<sequence length="336" mass="38271">MFNNLNLLFLLMTTAGSILAVSSPNWLGTWMGLEMNMLSFVPLMIEQKNMFSNESALKYFLIQSSASALFLMFCVMNMHSQFSFFAFNPSLSINFGLTIPLLIKLGASPFQSWFIMVMEGLTWFKSFLLMTWQKIAPLFILSFVMIPNQLLSYLAIMSLMVGSIGGLTQTSLRKILAFSSVNHLGWMFSSLMISKTLTTLYFLFYSVMNLLILLHLKMNFIFQLTQIYSKPQLISFSVSLLSLGGLPPFLGFLPKWMIIQPLIFNNSFFLCFILVMTALITLFYYLHLIYMNLIMLSFTQKYNSSSYNQSPTIMALNAIMVTVAMSGLILFNLILT</sequence>
<reference evidence="21" key="1">
    <citation type="submission" date="2021-05" db="EMBL/GenBank/DDBJ databases">
        <title>Mitochondrial genomes within bark lice (Insecta: Psocodea: Psocomorpha) reveal novel gene rearrangements containing phylogenetic signal.</title>
        <authorList>
            <person name="Saenz Manchola O.F."/>
            <person name="Virrueta Herrera S."/>
            <person name="D'alessio L.M."/>
            <person name="Yoshizawa K."/>
            <person name="Garcia Aldrete A.N."/>
            <person name="Johnson K.P."/>
        </authorList>
    </citation>
    <scope>NUCLEOTIDE SEQUENCE</scope>
</reference>
<evidence type="ECO:0000256" key="15">
    <source>
        <dbReference type="ARBA" id="ARBA00023128"/>
    </source>
</evidence>
<name>A0A8K1ZFE3_9NEOP</name>
<feature type="transmembrane region" description="Helical" evidence="18">
    <location>
        <begin position="200"/>
        <end position="221"/>
    </location>
</feature>
<dbReference type="Pfam" id="PF00361">
    <property type="entry name" value="Proton_antipo_M"/>
    <property type="match status" value="1"/>
</dbReference>
<keyword evidence="16 18" id="KW-0472">Membrane</keyword>
<feature type="transmembrane region" description="Helical" evidence="18">
    <location>
        <begin position="57"/>
        <end position="78"/>
    </location>
</feature>
<dbReference type="GO" id="GO:0006120">
    <property type="term" value="P:mitochondrial electron transport, NADH to ubiquinone"/>
    <property type="evidence" value="ECO:0007669"/>
    <property type="project" value="InterPro"/>
</dbReference>
<evidence type="ECO:0000256" key="2">
    <source>
        <dbReference type="ARBA" id="ARBA00004448"/>
    </source>
</evidence>
<dbReference type="PRINTS" id="PR01436">
    <property type="entry name" value="NADHDHGNASE2"/>
</dbReference>
<evidence type="ECO:0000256" key="14">
    <source>
        <dbReference type="ARBA" id="ARBA00023075"/>
    </source>
</evidence>
<keyword evidence="8 18" id="KW-0812">Transmembrane</keyword>
<evidence type="ECO:0000256" key="8">
    <source>
        <dbReference type="ARBA" id="ARBA00022692"/>
    </source>
</evidence>
<comment type="function">
    <text evidence="18">Core subunit of the mitochondrial membrane respiratory chain NADH dehydrogenase (Complex I) which catalyzes electron transfer from NADH through the respiratory chain, using ubiquinone as an electron acceptor. Essential for the catalytic activity and assembly of complex I.</text>
</comment>
<evidence type="ECO:0000256" key="3">
    <source>
        <dbReference type="ARBA" id="ARBA00007012"/>
    </source>
</evidence>